<dbReference type="STRING" id="1129794.C427_2122"/>
<name>M4RKZ0_9ALTE</name>
<evidence type="ECO:0000313" key="1">
    <source>
        <dbReference type="EMBL" id="AGH44231.1"/>
    </source>
</evidence>
<proteinExistence type="predicted"/>
<dbReference type="PATRIC" id="fig|1129794.4.peg.2099"/>
<dbReference type="HOGENOM" id="CLU_2024487_0_0_6"/>
<dbReference type="Proteomes" id="UP000011864">
    <property type="component" value="Chromosome"/>
</dbReference>
<dbReference type="KEGG" id="gps:C427_2122"/>
<protein>
    <submittedName>
        <fullName evidence="1">Uncharacterized protein</fullName>
    </submittedName>
</protein>
<dbReference type="EMBL" id="CP003837">
    <property type="protein sequence ID" value="AGH44231.1"/>
    <property type="molecule type" value="Genomic_DNA"/>
</dbReference>
<evidence type="ECO:0000313" key="2">
    <source>
        <dbReference type="Proteomes" id="UP000011864"/>
    </source>
</evidence>
<dbReference type="InterPro" id="IPR029058">
    <property type="entry name" value="AB_hydrolase_fold"/>
</dbReference>
<dbReference type="eggNOG" id="COG1073">
    <property type="taxonomic scope" value="Bacteria"/>
</dbReference>
<dbReference type="SUPFAM" id="SSF53474">
    <property type="entry name" value="alpha/beta-Hydrolases"/>
    <property type="match status" value="1"/>
</dbReference>
<keyword evidence="2" id="KW-1185">Reference proteome</keyword>
<dbReference type="Gene3D" id="3.40.50.1820">
    <property type="entry name" value="alpha/beta hydrolase"/>
    <property type="match status" value="1"/>
</dbReference>
<gene>
    <name evidence="1" type="ORF">C427_2122</name>
</gene>
<accession>M4RKZ0</accession>
<sequence>MQEGANETVINAAYASHIQEIEFLEQKPSYDLYLKQYGLKAKQMTKSRYGFILKNSSVNATQDYVGLKQPMLLLLWDKDLNVDIDNTKSVVEKLVDEQHNIQITIINNATHGMLDAKHFNQQ</sequence>
<dbReference type="AlphaFoldDB" id="M4RKZ0"/>
<reference evidence="1 2" key="1">
    <citation type="journal article" date="2013" name="Genome Announc.">
        <title>Complete Genome Sequence of Glaciecola psychrophila Strain 170T.</title>
        <authorList>
            <person name="Yin J."/>
            <person name="Chen J."/>
            <person name="Liu G."/>
            <person name="Yu Y."/>
            <person name="Song L."/>
            <person name="Wang X."/>
            <person name="Qu X."/>
        </authorList>
    </citation>
    <scope>NUCLEOTIDE SEQUENCE [LARGE SCALE GENOMIC DNA]</scope>
    <source>
        <strain evidence="1 2">170</strain>
    </source>
</reference>
<organism evidence="1 2">
    <name type="scientific">Paraglaciecola psychrophila 170</name>
    <dbReference type="NCBI Taxonomy" id="1129794"/>
    <lineage>
        <taxon>Bacteria</taxon>
        <taxon>Pseudomonadati</taxon>
        <taxon>Pseudomonadota</taxon>
        <taxon>Gammaproteobacteria</taxon>
        <taxon>Alteromonadales</taxon>
        <taxon>Alteromonadaceae</taxon>
        <taxon>Paraglaciecola</taxon>
    </lineage>
</organism>
<dbReference type="RefSeq" id="WP_015430688.1">
    <property type="nucleotide sequence ID" value="NC_020514.1"/>
</dbReference>